<keyword evidence="3" id="KW-1185">Reference proteome</keyword>
<accession>A0A1H3QYK4</accession>
<name>A0A1H3QYK4_9BACI</name>
<evidence type="ECO:0000256" key="1">
    <source>
        <dbReference type="SAM" id="Phobius"/>
    </source>
</evidence>
<gene>
    <name evidence="2" type="ORF">SAMN05421736_10794</name>
</gene>
<dbReference type="STRING" id="1503961.SAMN05421736_10794"/>
<organism evidence="2 3">
    <name type="scientific">Evansella caseinilytica</name>
    <dbReference type="NCBI Taxonomy" id="1503961"/>
    <lineage>
        <taxon>Bacteria</taxon>
        <taxon>Bacillati</taxon>
        <taxon>Bacillota</taxon>
        <taxon>Bacilli</taxon>
        <taxon>Bacillales</taxon>
        <taxon>Bacillaceae</taxon>
        <taxon>Evansella</taxon>
    </lineage>
</organism>
<keyword evidence="1" id="KW-1133">Transmembrane helix</keyword>
<keyword evidence="1" id="KW-0472">Membrane</keyword>
<dbReference type="Proteomes" id="UP000198935">
    <property type="component" value="Unassembled WGS sequence"/>
</dbReference>
<evidence type="ECO:0000313" key="3">
    <source>
        <dbReference type="Proteomes" id="UP000198935"/>
    </source>
</evidence>
<dbReference type="AlphaFoldDB" id="A0A1H3QYK4"/>
<keyword evidence="1" id="KW-0812">Transmembrane</keyword>
<sequence length="188" mass="20980">MRFLRKSDGSLTLEAAMVMPFFLIFIVFLVTMIRISVVDMALKQAVSETTEVIATHVYPAALVADEAQGRLDKAIRNYTENELDLAQAKKLTNLVFDAAGVSIEDLVYSIAEEAVQKIVQNKFKESNVDAFFSADKIDVRVVDRPGGFTGDDAYLGISATYDLELRLPFLTRTITIEKKAYERLWTGA</sequence>
<reference evidence="3" key="1">
    <citation type="submission" date="2016-10" db="EMBL/GenBank/DDBJ databases">
        <authorList>
            <person name="Varghese N."/>
            <person name="Submissions S."/>
        </authorList>
    </citation>
    <scope>NUCLEOTIDE SEQUENCE [LARGE SCALE GENOMIC DNA]</scope>
    <source>
        <strain evidence="3">SP</strain>
    </source>
</reference>
<feature type="transmembrane region" description="Helical" evidence="1">
    <location>
        <begin position="12"/>
        <end position="33"/>
    </location>
</feature>
<dbReference type="EMBL" id="FNPI01000007">
    <property type="protein sequence ID" value="SDZ18048.1"/>
    <property type="molecule type" value="Genomic_DNA"/>
</dbReference>
<proteinExistence type="predicted"/>
<evidence type="ECO:0000313" key="2">
    <source>
        <dbReference type="EMBL" id="SDZ18048.1"/>
    </source>
</evidence>
<protein>
    <submittedName>
        <fullName evidence="2">TadE-like protein</fullName>
    </submittedName>
</protein>